<reference evidence="2" key="1">
    <citation type="submission" date="2014-01" db="EMBL/GenBank/DDBJ databases">
        <title>The genome of the white-rot fungus Pycnoporus cinnabarinus: a basidiomycete model with a versatile arsenal for lignocellulosic biomass breakdown.</title>
        <authorList>
            <person name="Levasseur A."/>
            <person name="Lomascolo A."/>
            <person name="Ruiz-Duenas F.J."/>
            <person name="Uzan E."/>
            <person name="Piumi F."/>
            <person name="Kues U."/>
            <person name="Ram A.F.J."/>
            <person name="Murat C."/>
            <person name="Haon M."/>
            <person name="Benoit I."/>
            <person name="Arfi Y."/>
            <person name="Chevret D."/>
            <person name="Drula E."/>
            <person name="Kwon M.J."/>
            <person name="Gouret P."/>
            <person name="Lesage-Meessen L."/>
            <person name="Lombard V."/>
            <person name="Mariette J."/>
            <person name="Noirot C."/>
            <person name="Park J."/>
            <person name="Patyshakuliyeva A."/>
            <person name="Wieneger R.A.B."/>
            <person name="Wosten H.A.B."/>
            <person name="Martin F."/>
            <person name="Coutinho P.M."/>
            <person name="de Vries R."/>
            <person name="Martinez A.T."/>
            <person name="Klopp C."/>
            <person name="Pontarotti P."/>
            <person name="Henrissat B."/>
            <person name="Record E."/>
        </authorList>
    </citation>
    <scope>NUCLEOTIDE SEQUENCE [LARGE SCALE GENOMIC DNA]</scope>
    <source>
        <strain evidence="2">BRFM137</strain>
    </source>
</reference>
<gene>
    <name evidence="2" type="ORF">BN946_scf184473.g20</name>
</gene>
<feature type="compositionally biased region" description="Polar residues" evidence="1">
    <location>
        <begin position="1"/>
        <end position="18"/>
    </location>
</feature>
<accession>A0A060SSC3</accession>
<feature type="region of interest" description="Disordered" evidence="1">
    <location>
        <begin position="214"/>
        <end position="244"/>
    </location>
</feature>
<evidence type="ECO:0000313" key="2">
    <source>
        <dbReference type="EMBL" id="CDO77076.1"/>
    </source>
</evidence>
<proteinExistence type="predicted"/>
<dbReference type="EMBL" id="CCBP010000439">
    <property type="protein sequence ID" value="CDO77076.1"/>
    <property type="molecule type" value="Genomic_DNA"/>
</dbReference>
<feature type="region of interest" description="Disordered" evidence="1">
    <location>
        <begin position="60"/>
        <end position="98"/>
    </location>
</feature>
<evidence type="ECO:0000256" key="1">
    <source>
        <dbReference type="SAM" id="MobiDB-lite"/>
    </source>
</evidence>
<dbReference type="Proteomes" id="UP000029665">
    <property type="component" value="Unassembled WGS sequence"/>
</dbReference>
<sequence length="267" mass="30127">MTRLSSPAPNRKTTSRPTLPSLASLRLPDIAVRRPALSIPPLRTSNIMNVSNVNDNDYLPPIPLDLNQPGARPRQSSVSSDTSVSSLGSVSSETSETLARVPVAQSKLRLIPPTAFFRRKPSPELCVTAVTQRASVRSPQDVRRFHPNFDPAKHRVVLWHRYEDADAMLVMPYKSLLVDENFPGRRDLGRLLQLLINRSFMVFGPTAWALRDSRRAPEAEGGDSTPTASSRATPANRSRRRSRTPFLRRCGRRRRLRRLLLLPRRWT</sequence>
<dbReference type="AlphaFoldDB" id="A0A060SSC3"/>
<feature type="region of interest" description="Disordered" evidence="1">
    <location>
        <begin position="1"/>
        <end position="22"/>
    </location>
</feature>
<protein>
    <submittedName>
        <fullName evidence="2">Uncharacterized protein</fullName>
    </submittedName>
</protein>
<dbReference type="HOGENOM" id="CLU_1042598_0_0_1"/>
<name>A0A060SSC3_PYCCI</name>
<comment type="caution">
    <text evidence="2">The sequence shown here is derived from an EMBL/GenBank/DDBJ whole genome shotgun (WGS) entry which is preliminary data.</text>
</comment>
<feature type="compositionally biased region" description="Low complexity" evidence="1">
    <location>
        <begin position="227"/>
        <end position="236"/>
    </location>
</feature>
<keyword evidence="3" id="KW-1185">Reference proteome</keyword>
<feature type="compositionally biased region" description="Low complexity" evidence="1">
    <location>
        <begin position="76"/>
        <end position="98"/>
    </location>
</feature>
<organism evidence="2 3">
    <name type="scientific">Pycnoporus cinnabarinus</name>
    <name type="common">Cinnabar-red polypore</name>
    <name type="synonym">Trametes cinnabarina</name>
    <dbReference type="NCBI Taxonomy" id="5643"/>
    <lineage>
        <taxon>Eukaryota</taxon>
        <taxon>Fungi</taxon>
        <taxon>Dikarya</taxon>
        <taxon>Basidiomycota</taxon>
        <taxon>Agaricomycotina</taxon>
        <taxon>Agaricomycetes</taxon>
        <taxon>Polyporales</taxon>
        <taxon>Polyporaceae</taxon>
        <taxon>Trametes</taxon>
    </lineage>
</organism>
<evidence type="ECO:0000313" key="3">
    <source>
        <dbReference type="Proteomes" id="UP000029665"/>
    </source>
</evidence>
<dbReference type="OrthoDB" id="3267542at2759"/>